<comment type="caution">
    <text evidence="14">The sequence shown here is derived from an EMBL/GenBank/DDBJ whole genome shotgun (WGS) entry which is preliminary data.</text>
</comment>
<feature type="transmembrane region" description="Helical" evidence="11">
    <location>
        <begin position="166"/>
        <end position="190"/>
    </location>
</feature>
<keyword evidence="7 11" id="KW-1133">Transmembrane helix</keyword>
<evidence type="ECO:0000259" key="12">
    <source>
        <dbReference type="Pfam" id="PF02687"/>
    </source>
</evidence>
<dbReference type="PANTHER" id="PTHR47755">
    <property type="entry name" value="CELL DIVISION PROTEIN FTSX"/>
    <property type="match status" value="1"/>
</dbReference>
<feature type="transmembrane region" description="Helical" evidence="11">
    <location>
        <begin position="17"/>
        <end position="39"/>
    </location>
</feature>
<evidence type="ECO:0000256" key="2">
    <source>
        <dbReference type="ARBA" id="ARBA00007379"/>
    </source>
</evidence>
<feature type="transmembrane region" description="Helical" evidence="11">
    <location>
        <begin position="221"/>
        <end position="240"/>
    </location>
</feature>
<dbReference type="RefSeq" id="WP_133712004.1">
    <property type="nucleotide sequence ID" value="NZ_SOAG01000006.1"/>
</dbReference>
<dbReference type="EMBL" id="SOAG01000006">
    <property type="protein sequence ID" value="TDS63609.1"/>
    <property type="molecule type" value="Genomic_DNA"/>
</dbReference>
<comment type="function">
    <text evidence="10">Required for cell division and gliding motility.</text>
</comment>
<evidence type="ECO:0000256" key="10">
    <source>
        <dbReference type="PIRNR" id="PIRNR003097"/>
    </source>
</evidence>
<sequence length="293" mass="33394">MATSYEKYQKRKLISSYFSVIISIFLVLGLLGVLSLFVIHSQKISDNFRETIPMTLFFNGKTSEKELTAFGEKLKQAPYIKDFTFVSKEEAAKNQEEALGENFLEFLGFNPLQDSYDIHLNSDYVVSDSIAKIEAQFASNPNISDIMYDKQLVEMVNDNIQKITQWLLITAGVLTLISMLLINSSLRLLIYSSRFTIKTMQMVGATKRFIRRPFIWHSMRLGIIGSLLAIAAIIGLSFYVDQKFPDLDINPTQNYMPIVFVSLGLFLVGIIITSISTYFATQRFLNLKSDELY</sequence>
<comment type="similarity">
    <text evidence="2 10">Belongs to the ABC-4 integral membrane protein family. FtsX subfamily.</text>
</comment>
<evidence type="ECO:0000256" key="6">
    <source>
        <dbReference type="ARBA" id="ARBA00022692"/>
    </source>
</evidence>
<dbReference type="InterPro" id="IPR040690">
    <property type="entry name" value="FtsX_ECD"/>
</dbReference>
<evidence type="ECO:0000313" key="14">
    <source>
        <dbReference type="EMBL" id="TDS63609.1"/>
    </source>
</evidence>
<dbReference type="InterPro" id="IPR004513">
    <property type="entry name" value="FtsX"/>
</dbReference>
<evidence type="ECO:0000256" key="8">
    <source>
        <dbReference type="ARBA" id="ARBA00023136"/>
    </source>
</evidence>
<proteinExistence type="inferred from homology"/>
<keyword evidence="4 10" id="KW-1003">Cell membrane</keyword>
<dbReference type="AlphaFoldDB" id="A0A4R7F992"/>
<evidence type="ECO:0000259" key="13">
    <source>
        <dbReference type="Pfam" id="PF18075"/>
    </source>
</evidence>
<dbReference type="Gene3D" id="3.30.70.3040">
    <property type="match status" value="1"/>
</dbReference>
<evidence type="ECO:0000256" key="11">
    <source>
        <dbReference type="SAM" id="Phobius"/>
    </source>
</evidence>
<comment type="subcellular location">
    <subcellularLocation>
        <location evidence="10">Cell inner membrane</location>
    </subcellularLocation>
    <subcellularLocation>
        <location evidence="1">Cell membrane</location>
        <topology evidence="1">Multi-pass membrane protein</topology>
    </subcellularLocation>
</comment>
<evidence type="ECO:0000256" key="7">
    <source>
        <dbReference type="ARBA" id="ARBA00022989"/>
    </source>
</evidence>
<keyword evidence="5 10" id="KW-0132">Cell division</keyword>
<name>A0A4R7F992_9FLAO</name>
<evidence type="ECO:0000313" key="15">
    <source>
        <dbReference type="Proteomes" id="UP000295215"/>
    </source>
</evidence>
<accession>A0A4R7F992</accession>
<evidence type="ECO:0000256" key="3">
    <source>
        <dbReference type="ARBA" id="ARBA00021907"/>
    </source>
</evidence>
<keyword evidence="8 10" id="KW-0472">Membrane</keyword>
<dbReference type="GO" id="GO:0005886">
    <property type="term" value="C:plasma membrane"/>
    <property type="evidence" value="ECO:0007669"/>
    <property type="project" value="UniProtKB-SubCell"/>
</dbReference>
<keyword evidence="10" id="KW-0997">Cell inner membrane</keyword>
<reference evidence="14 15" key="1">
    <citation type="submission" date="2019-03" db="EMBL/GenBank/DDBJ databases">
        <title>Genomic Encyclopedia of Archaeal and Bacterial Type Strains, Phase II (KMG-II): from individual species to whole genera.</title>
        <authorList>
            <person name="Goeker M."/>
        </authorList>
    </citation>
    <scope>NUCLEOTIDE SEQUENCE [LARGE SCALE GENOMIC DNA]</scope>
    <source>
        <strain evidence="14 15">DSM 28213</strain>
    </source>
</reference>
<keyword evidence="9 10" id="KW-0131">Cell cycle</keyword>
<dbReference type="PIRSF" id="PIRSF003097">
    <property type="entry name" value="FtsX"/>
    <property type="match status" value="1"/>
</dbReference>
<keyword evidence="15" id="KW-1185">Reference proteome</keyword>
<dbReference type="Pfam" id="PF18075">
    <property type="entry name" value="FtsX_ECD"/>
    <property type="match status" value="1"/>
</dbReference>
<dbReference type="InterPro" id="IPR003838">
    <property type="entry name" value="ABC3_permease_C"/>
</dbReference>
<dbReference type="Proteomes" id="UP000295215">
    <property type="component" value="Unassembled WGS sequence"/>
</dbReference>
<dbReference type="OrthoDB" id="9813411at2"/>
<gene>
    <name evidence="14" type="ORF">C8P70_10639</name>
</gene>
<feature type="transmembrane region" description="Helical" evidence="11">
    <location>
        <begin position="255"/>
        <end position="280"/>
    </location>
</feature>
<dbReference type="Pfam" id="PF02687">
    <property type="entry name" value="FtsX"/>
    <property type="match status" value="1"/>
</dbReference>
<evidence type="ECO:0000256" key="5">
    <source>
        <dbReference type="ARBA" id="ARBA00022618"/>
    </source>
</evidence>
<protein>
    <recommendedName>
        <fullName evidence="3 10">Cell division protein FtsX</fullName>
    </recommendedName>
</protein>
<organism evidence="14 15">
    <name type="scientific">Myroides indicus</name>
    <dbReference type="NCBI Taxonomy" id="1323422"/>
    <lineage>
        <taxon>Bacteria</taxon>
        <taxon>Pseudomonadati</taxon>
        <taxon>Bacteroidota</taxon>
        <taxon>Flavobacteriia</taxon>
        <taxon>Flavobacteriales</taxon>
        <taxon>Flavobacteriaceae</taxon>
        <taxon>Myroides</taxon>
    </lineage>
</organism>
<feature type="domain" description="ABC3 transporter permease C-terminal" evidence="12">
    <location>
        <begin position="170"/>
        <end position="283"/>
    </location>
</feature>
<evidence type="ECO:0000256" key="9">
    <source>
        <dbReference type="ARBA" id="ARBA00023306"/>
    </source>
</evidence>
<evidence type="ECO:0000256" key="4">
    <source>
        <dbReference type="ARBA" id="ARBA00022475"/>
    </source>
</evidence>
<keyword evidence="6 11" id="KW-0812">Transmembrane</keyword>
<feature type="domain" description="FtsX extracellular" evidence="13">
    <location>
        <begin position="54"/>
        <end position="146"/>
    </location>
</feature>
<evidence type="ECO:0000256" key="1">
    <source>
        <dbReference type="ARBA" id="ARBA00004651"/>
    </source>
</evidence>
<dbReference type="GO" id="GO:0051301">
    <property type="term" value="P:cell division"/>
    <property type="evidence" value="ECO:0007669"/>
    <property type="project" value="UniProtKB-KW"/>
</dbReference>
<dbReference type="PANTHER" id="PTHR47755:SF1">
    <property type="entry name" value="CELL DIVISION PROTEIN FTSX"/>
    <property type="match status" value="1"/>
</dbReference>